<feature type="compositionally biased region" description="Basic and acidic residues" evidence="1">
    <location>
        <begin position="293"/>
        <end position="315"/>
    </location>
</feature>
<gene>
    <name evidence="2" type="ORF">MCHLO_01203</name>
</gene>
<evidence type="ECO:0000313" key="3">
    <source>
        <dbReference type="Proteomes" id="UP000815677"/>
    </source>
</evidence>
<feature type="region of interest" description="Disordered" evidence="1">
    <location>
        <begin position="262"/>
        <end position="324"/>
    </location>
</feature>
<dbReference type="Proteomes" id="UP000815677">
    <property type="component" value="Unassembled WGS sequence"/>
</dbReference>
<evidence type="ECO:0000313" key="2">
    <source>
        <dbReference type="EMBL" id="GAT43527.1"/>
    </source>
</evidence>
<sequence length="324" mass="35345">MSQPTASLIQNVLRALNPPPDGSSDCPVGGFHDIRYIQGDKEDSRDDIGQCRVWCTAAVPCKPNPKLKDLAPELIETARLAVRKARATMENNGTEVSDTEAVSDDEVDGFLSVTSFDKYNRKQFVLSKADRRTISLVAFLQSGVEPKVFKIDIRALSAFNFAELEIAEAFGAVDGQGHTVRAFELYHVLEQCWEDAHTAVNLKRNGEFLLVRPVGRNDTACVGLSTWIERAMNSALDHAIAVGTIPPSPKKPVVAIPARLQPQPFPMDLPAQAKKGGNGGAQAEGSSQRQSKRKGDEVGSEETGHEKLKRAKTDPEIIELEDSD</sequence>
<proteinExistence type="predicted"/>
<dbReference type="EMBL" id="DF839130">
    <property type="protein sequence ID" value="GAT43527.1"/>
    <property type="molecule type" value="Genomic_DNA"/>
</dbReference>
<name>A0ABQ0KXU5_MYCCL</name>
<protein>
    <submittedName>
        <fullName evidence="2">Uncharacterized protein</fullName>
    </submittedName>
</protein>
<accession>A0ABQ0KXU5</accession>
<keyword evidence="3" id="KW-1185">Reference proteome</keyword>
<organism evidence="2 3">
    <name type="scientific">Mycena chlorophos</name>
    <name type="common">Agaric fungus</name>
    <name type="synonym">Agaricus chlorophos</name>
    <dbReference type="NCBI Taxonomy" id="658473"/>
    <lineage>
        <taxon>Eukaryota</taxon>
        <taxon>Fungi</taxon>
        <taxon>Dikarya</taxon>
        <taxon>Basidiomycota</taxon>
        <taxon>Agaricomycotina</taxon>
        <taxon>Agaricomycetes</taxon>
        <taxon>Agaricomycetidae</taxon>
        <taxon>Agaricales</taxon>
        <taxon>Marasmiineae</taxon>
        <taxon>Mycenaceae</taxon>
        <taxon>Mycena</taxon>
    </lineage>
</organism>
<reference evidence="2" key="1">
    <citation type="submission" date="2014-09" db="EMBL/GenBank/DDBJ databases">
        <title>Genome sequence of the luminous mushroom Mycena chlorophos for searching fungal bioluminescence genes.</title>
        <authorList>
            <person name="Tanaka Y."/>
            <person name="Kasuga D."/>
            <person name="Oba Y."/>
            <person name="Hase S."/>
            <person name="Sato K."/>
            <person name="Oba Y."/>
            <person name="Sakakibara Y."/>
        </authorList>
    </citation>
    <scope>NUCLEOTIDE SEQUENCE</scope>
</reference>
<evidence type="ECO:0000256" key="1">
    <source>
        <dbReference type="SAM" id="MobiDB-lite"/>
    </source>
</evidence>